<keyword evidence="3" id="KW-1185">Reference proteome</keyword>
<dbReference type="OrthoDB" id="69313at2"/>
<dbReference type="Pfam" id="PF01656">
    <property type="entry name" value="CbiA"/>
    <property type="match status" value="1"/>
</dbReference>
<accession>A0A161SB19</accession>
<dbReference type="Gene3D" id="3.40.50.300">
    <property type="entry name" value="P-loop containing nucleotide triphosphate hydrolases"/>
    <property type="match status" value="1"/>
</dbReference>
<comment type="caution">
    <text evidence="2">The sequence shown here is derived from an EMBL/GenBank/DDBJ whole genome shotgun (WGS) entry which is preliminary data.</text>
</comment>
<dbReference type="EMBL" id="LQQU01000059">
    <property type="protein sequence ID" value="KZE25263.1"/>
    <property type="molecule type" value="Genomic_DNA"/>
</dbReference>
<dbReference type="InterPro" id="IPR002586">
    <property type="entry name" value="CobQ/CobB/MinD/ParA_Nub-bd_dom"/>
</dbReference>
<dbReference type="RefSeq" id="WP_066614521.1">
    <property type="nucleotide sequence ID" value="NZ_LQQU01000059.1"/>
</dbReference>
<dbReference type="SUPFAM" id="SSF52540">
    <property type="entry name" value="P-loop containing nucleoside triphosphate hydrolases"/>
    <property type="match status" value="1"/>
</dbReference>
<dbReference type="PANTHER" id="PTHR13696:SF96">
    <property type="entry name" value="COBQ_COBB_MIND_PARA NUCLEOTIDE BINDING DOMAIN-CONTAINING PROTEIN"/>
    <property type="match status" value="1"/>
</dbReference>
<dbReference type="STRING" id="1452487.AVW16_02875"/>
<dbReference type="PANTHER" id="PTHR13696">
    <property type="entry name" value="P-LOOP CONTAINING NUCLEOSIDE TRIPHOSPHATE HYDROLASE"/>
    <property type="match status" value="1"/>
</dbReference>
<evidence type="ECO:0000259" key="1">
    <source>
        <dbReference type="Pfam" id="PF01656"/>
    </source>
</evidence>
<dbReference type="CDD" id="cd02042">
    <property type="entry name" value="ParAB_family"/>
    <property type="match status" value="1"/>
</dbReference>
<evidence type="ECO:0000313" key="3">
    <source>
        <dbReference type="Proteomes" id="UP000076625"/>
    </source>
</evidence>
<name>A0A161SB19_9NEIS</name>
<reference evidence="3" key="1">
    <citation type="submission" date="2016-01" db="EMBL/GenBank/DDBJ databases">
        <title>Draft genome of Chromobacterium sp. F49.</title>
        <authorList>
            <person name="Hong K.W."/>
        </authorList>
    </citation>
    <scope>NUCLEOTIDE SEQUENCE [LARGE SCALE GENOMIC DNA]</scope>
    <source>
        <strain evidence="3">CN10</strain>
    </source>
</reference>
<gene>
    <name evidence="2" type="ORF">AVW16_02875</name>
</gene>
<sequence length="229" mass="24889">MTFSVLVANPKGGSGKSTLATNLAGHYARSGFSTMLGDVDRQQSSLSWLQRRGAALPRIAGWEMKAGEPARPPKGTEVAVLDSAAGLRGKKLAALVSRVDRILVPIQPSPFDTWASEAFFAQLFAEKAVRKEKAFVAVVGMRVDPRTRASRELEAFLARHDVPVLSWLRDTQLYVAAAANGLTLFDLPESRSRRDRAAWRPILDWLDEGFPAAYRAPPVAGDSAQIFGA</sequence>
<proteinExistence type="predicted"/>
<organism evidence="2 3">
    <name type="scientific">Crenobacter luteus</name>
    <dbReference type="NCBI Taxonomy" id="1452487"/>
    <lineage>
        <taxon>Bacteria</taxon>
        <taxon>Pseudomonadati</taxon>
        <taxon>Pseudomonadota</taxon>
        <taxon>Betaproteobacteria</taxon>
        <taxon>Neisseriales</taxon>
        <taxon>Neisseriaceae</taxon>
        <taxon>Crenobacter</taxon>
    </lineage>
</organism>
<evidence type="ECO:0000313" key="2">
    <source>
        <dbReference type="EMBL" id="KZE25263.1"/>
    </source>
</evidence>
<dbReference type="AlphaFoldDB" id="A0A161SB19"/>
<protein>
    <submittedName>
        <fullName evidence="2">Cobyrinic acid a,c-diamide synthase</fullName>
    </submittedName>
</protein>
<dbReference type="Proteomes" id="UP000076625">
    <property type="component" value="Unassembled WGS sequence"/>
</dbReference>
<dbReference type="InterPro" id="IPR027417">
    <property type="entry name" value="P-loop_NTPase"/>
</dbReference>
<dbReference type="InterPro" id="IPR050678">
    <property type="entry name" value="DNA_Partitioning_ATPase"/>
</dbReference>
<feature type="domain" description="CobQ/CobB/MinD/ParA nucleotide binding" evidence="1">
    <location>
        <begin position="6"/>
        <end position="183"/>
    </location>
</feature>